<evidence type="ECO:0000313" key="3">
    <source>
        <dbReference type="Proteomes" id="UP000366872"/>
    </source>
</evidence>
<accession>A0A6C2U4E8</accession>
<dbReference type="Pfam" id="PF13646">
    <property type="entry name" value="HEAT_2"/>
    <property type="match status" value="3"/>
</dbReference>
<reference evidence="2 3" key="1">
    <citation type="submission" date="2019-04" db="EMBL/GenBank/DDBJ databases">
        <authorList>
            <person name="Van Vliet M D."/>
        </authorList>
    </citation>
    <scope>NUCLEOTIDE SEQUENCE [LARGE SCALE GENOMIC DNA]</scope>
    <source>
        <strain evidence="2 3">F1</strain>
    </source>
</reference>
<protein>
    <recommendedName>
        <fullName evidence="4">HEAT repeat domain-containing protein</fullName>
    </recommendedName>
</protein>
<evidence type="ECO:0000313" key="2">
    <source>
        <dbReference type="EMBL" id="VGO14922.1"/>
    </source>
</evidence>
<feature type="signal peptide" evidence="1">
    <location>
        <begin position="1"/>
        <end position="18"/>
    </location>
</feature>
<dbReference type="AlphaFoldDB" id="A0A6C2U4E8"/>
<dbReference type="RefSeq" id="WP_136080541.1">
    <property type="nucleotide sequence ID" value="NZ_CAAHFG010000002.1"/>
</dbReference>
<keyword evidence="1" id="KW-0732">Signal</keyword>
<evidence type="ECO:0008006" key="4">
    <source>
        <dbReference type="Google" id="ProtNLM"/>
    </source>
</evidence>
<proteinExistence type="predicted"/>
<dbReference type="InterPro" id="IPR011989">
    <property type="entry name" value="ARM-like"/>
</dbReference>
<dbReference type="EMBL" id="CAAHFG010000002">
    <property type="protein sequence ID" value="VGO14922.1"/>
    <property type="molecule type" value="Genomic_DNA"/>
</dbReference>
<organism evidence="2 3">
    <name type="scientific">Pontiella desulfatans</name>
    <dbReference type="NCBI Taxonomy" id="2750659"/>
    <lineage>
        <taxon>Bacteria</taxon>
        <taxon>Pseudomonadati</taxon>
        <taxon>Kiritimatiellota</taxon>
        <taxon>Kiritimatiellia</taxon>
        <taxon>Kiritimatiellales</taxon>
        <taxon>Pontiellaceae</taxon>
        <taxon>Pontiella</taxon>
    </lineage>
</organism>
<sequence length="591" mass="62871">MYMKTLLSIVLLATASHAAVQELLPQLASDDLGIQTQARLDLLAVCSNAGKPGNEDERKAVSEEICQVLQNDVPVVAVMEPMIRNLERIGGEEAVPTLAKLLNHKEPHVRDDARRALAVNPSPAAAQALGAQLKMRKARDARETAGLIQALGERKEAGAVKLLVDYLNSNDDLIFIATVKALGRMGSDDAIRVLAEHRSKEKEFRLVQVDAALFSTEHVAVFQKLYSENETEEVRAVALLGLALNNGGNVAASAMASGNPALQSAVIEAALQSGDARLQALVAGQLGPLPPYLQARGLAAIEFSGNRAFAKAVEPLLKSSDTQIQDDASKVLARIGSSDSVSALLSNGRPEALRALGMLDADGVDAVLEKEAASANDQNRRAAAIAALANRGRRDLMPTFFAYAAEEGKEVPKAAVKAIGEIGGMANLEQLSELMVAKETSPVSRDVLNAMVELLRRSSDPAKAIGILVARMEGASPRSQANILQALVQTGSTEALKPVAEACKSSDEALQKQAVKLLGGWKADNAIPVMLELAADESMSVANHVTLMRGASRLLAGQKKLNKKQAEQALATCRRDEEKEMIQAVIDKKKK</sequence>
<keyword evidence="3" id="KW-1185">Reference proteome</keyword>
<dbReference type="Proteomes" id="UP000366872">
    <property type="component" value="Unassembled WGS sequence"/>
</dbReference>
<dbReference type="InterPro" id="IPR016024">
    <property type="entry name" value="ARM-type_fold"/>
</dbReference>
<gene>
    <name evidence="2" type="ORF">PDESU_03492</name>
</gene>
<dbReference type="SUPFAM" id="SSF48371">
    <property type="entry name" value="ARM repeat"/>
    <property type="match status" value="1"/>
</dbReference>
<feature type="chain" id="PRO_5025425219" description="HEAT repeat domain-containing protein" evidence="1">
    <location>
        <begin position="19"/>
        <end position="591"/>
    </location>
</feature>
<evidence type="ECO:0000256" key="1">
    <source>
        <dbReference type="SAM" id="SignalP"/>
    </source>
</evidence>
<name>A0A6C2U4E8_PONDE</name>
<dbReference type="Gene3D" id="1.25.10.10">
    <property type="entry name" value="Leucine-rich Repeat Variant"/>
    <property type="match status" value="3"/>
</dbReference>